<evidence type="ECO:0000313" key="2">
    <source>
        <dbReference type="Proteomes" id="UP000758603"/>
    </source>
</evidence>
<protein>
    <submittedName>
        <fullName evidence="1">Uncharacterized protein</fullName>
    </submittedName>
</protein>
<comment type="caution">
    <text evidence="1">The sequence shown here is derived from an EMBL/GenBank/DDBJ whole genome shotgun (WGS) entry which is preliminary data.</text>
</comment>
<reference evidence="1" key="1">
    <citation type="journal article" date="2021" name="Nat. Commun.">
        <title>Genetic determinants of endophytism in the Arabidopsis root mycobiome.</title>
        <authorList>
            <person name="Mesny F."/>
            <person name="Miyauchi S."/>
            <person name="Thiergart T."/>
            <person name="Pickel B."/>
            <person name="Atanasova L."/>
            <person name="Karlsson M."/>
            <person name="Huettel B."/>
            <person name="Barry K.W."/>
            <person name="Haridas S."/>
            <person name="Chen C."/>
            <person name="Bauer D."/>
            <person name="Andreopoulos W."/>
            <person name="Pangilinan J."/>
            <person name="LaButti K."/>
            <person name="Riley R."/>
            <person name="Lipzen A."/>
            <person name="Clum A."/>
            <person name="Drula E."/>
            <person name="Henrissat B."/>
            <person name="Kohler A."/>
            <person name="Grigoriev I.V."/>
            <person name="Martin F.M."/>
            <person name="Hacquard S."/>
        </authorList>
    </citation>
    <scope>NUCLEOTIDE SEQUENCE</scope>
    <source>
        <strain evidence="1">MPI-SDFR-AT-0073</strain>
    </source>
</reference>
<keyword evidence="2" id="KW-1185">Reference proteome</keyword>
<accession>A0A9P8UKI0</accession>
<dbReference type="Proteomes" id="UP000758603">
    <property type="component" value="Unassembled WGS sequence"/>
</dbReference>
<dbReference type="GeneID" id="70128873"/>
<dbReference type="RefSeq" id="XP_045958149.1">
    <property type="nucleotide sequence ID" value="XM_046099981.1"/>
</dbReference>
<proteinExistence type="predicted"/>
<dbReference type="AlphaFoldDB" id="A0A9P8UKI0"/>
<sequence>MEMAQLFVFVTIFAGGWWLCHNIWLFQNRHENYPCSPWKITNNIPSLHWWPTEVPRRKFTLKLAKYTTCRLVQCFSAITLDSPNIEVDFDWQGEIKYHIGLTMSPEDGLLVRMKTT</sequence>
<dbReference type="OrthoDB" id="1470350at2759"/>
<name>A0A9P8UKI0_9PEZI</name>
<dbReference type="EMBL" id="JAGPXC010000004">
    <property type="protein sequence ID" value="KAH6653879.1"/>
    <property type="molecule type" value="Genomic_DNA"/>
</dbReference>
<evidence type="ECO:0000313" key="1">
    <source>
        <dbReference type="EMBL" id="KAH6653879.1"/>
    </source>
</evidence>
<organism evidence="1 2">
    <name type="scientific">Truncatella angustata</name>
    <dbReference type="NCBI Taxonomy" id="152316"/>
    <lineage>
        <taxon>Eukaryota</taxon>
        <taxon>Fungi</taxon>
        <taxon>Dikarya</taxon>
        <taxon>Ascomycota</taxon>
        <taxon>Pezizomycotina</taxon>
        <taxon>Sordariomycetes</taxon>
        <taxon>Xylariomycetidae</taxon>
        <taxon>Amphisphaeriales</taxon>
        <taxon>Sporocadaceae</taxon>
        <taxon>Truncatella</taxon>
    </lineage>
</organism>
<gene>
    <name evidence="1" type="ORF">BKA67DRAFT_535226</name>
</gene>